<dbReference type="STRING" id="561061.SAMN05660862_3493"/>
<evidence type="ECO:0000313" key="5">
    <source>
        <dbReference type="Proteomes" id="UP000192980"/>
    </source>
</evidence>
<evidence type="ECO:0000256" key="3">
    <source>
        <dbReference type="ARBA" id="ARBA00023163"/>
    </source>
</evidence>
<dbReference type="InterPro" id="IPR009057">
    <property type="entry name" value="Homeodomain-like_sf"/>
</dbReference>
<dbReference type="Proteomes" id="UP000192980">
    <property type="component" value="Unassembled WGS sequence"/>
</dbReference>
<dbReference type="Pfam" id="PF12833">
    <property type="entry name" value="HTH_18"/>
    <property type="match status" value="1"/>
</dbReference>
<dbReference type="RefSeq" id="WP_085474173.1">
    <property type="nucleotide sequence ID" value="NZ_CP038029.1"/>
</dbReference>
<dbReference type="InterPro" id="IPR018060">
    <property type="entry name" value="HTH_AraC"/>
</dbReference>
<keyword evidence="5" id="KW-1185">Reference proteome</keyword>
<dbReference type="GO" id="GO:0043565">
    <property type="term" value="F:sequence-specific DNA binding"/>
    <property type="evidence" value="ECO:0007669"/>
    <property type="project" value="InterPro"/>
</dbReference>
<proteinExistence type="predicted"/>
<protein>
    <submittedName>
        <fullName evidence="4">AraC-type DNA-binding protein</fullName>
    </submittedName>
</protein>
<accession>A0A1X7L3H7</accession>
<dbReference type="OrthoDB" id="5295174at2"/>
<dbReference type="AlphaFoldDB" id="A0A1X7L3H7"/>
<evidence type="ECO:0000256" key="1">
    <source>
        <dbReference type="ARBA" id="ARBA00023015"/>
    </source>
</evidence>
<dbReference type="GO" id="GO:0003700">
    <property type="term" value="F:DNA-binding transcription factor activity"/>
    <property type="evidence" value="ECO:0007669"/>
    <property type="project" value="InterPro"/>
</dbReference>
<evidence type="ECO:0000256" key="2">
    <source>
        <dbReference type="ARBA" id="ARBA00023125"/>
    </source>
</evidence>
<keyword evidence="3" id="KW-0804">Transcription</keyword>
<dbReference type="Gene3D" id="1.10.10.60">
    <property type="entry name" value="Homeodomain-like"/>
    <property type="match status" value="1"/>
</dbReference>
<name>A0A1X7L3H7_9SPHI</name>
<dbReference type="SMART" id="SM00342">
    <property type="entry name" value="HTH_ARAC"/>
    <property type="match status" value="1"/>
</dbReference>
<keyword evidence="1" id="KW-0805">Transcription regulation</keyword>
<dbReference type="SUPFAM" id="SSF46689">
    <property type="entry name" value="Homeodomain-like"/>
    <property type="match status" value="1"/>
</dbReference>
<keyword evidence="2 4" id="KW-0238">DNA-binding</keyword>
<dbReference type="PROSITE" id="PS01124">
    <property type="entry name" value="HTH_ARAC_FAMILY_2"/>
    <property type="match status" value="1"/>
</dbReference>
<gene>
    <name evidence="4" type="ORF">SAMN05660862_3493</name>
</gene>
<evidence type="ECO:0000313" key="4">
    <source>
        <dbReference type="EMBL" id="SMG47782.1"/>
    </source>
</evidence>
<dbReference type="PANTHER" id="PTHR43280:SF34">
    <property type="entry name" value="ARAC-FAMILY TRANSCRIPTIONAL REGULATOR"/>
    <property type="match status" value="1"/>
</dbReference>
<sequence length="506" mass="57221">MGLRYLLLVFFICTKVSYGQERNDFERRYNDVYSEIIASNVGEATRITDSLLAHAQNDEQRIKALMLLANIKHSVGDISVALRHVMKAQVIAELDGFIEWEARTAGFLATTFRNVGLLSESKKNLFKAEVANERQKGSPRYALTRINILQERAFHEMEAGKFPRAVAVLESAKEFIATDTTLSSRAILVKATNDQLLAVCEMEIGNLDEADSLLALSYQALQGQESNLIPYIYRAQAEIALRRGDRIHALELLDLAAPYIKSSDREELKVLLYESYAKAYAGSDDTKSSYYRDLGQKITAQQATLTRKIANELLDNAHNQRRKDQQRNYVLWGAIFFLALVCVVLFLRMLIGRANQKESGMKGIKPLMSTINHSSVSITEESGPHIAEETEKRLLAALEAAEAERFYLDPNMSLSKAAMRLETNQRYVSYMLKTYRKKDFNGYLQSSRINYICKQLKEDSSLLDCKISYVASLCGFASHSKFSIAFKAETGILPSTYIQQLRKKDN</sequence>
<dbReference type="PANTHER" id="PTHR43280">
    <property type="entry name" value="ARAC-FAMILY TRANSCRIPTIONAL REGULATOR"/>
    <property type="match status" value="1"/>
</dbReference>
<organism evidence="4 5">
    <name type="scientific">Sphingobacterium psychroaquaticum</name>
    <dbReference type="NCBI Taxonomy" id="561061"/>
    <lineage>
        <taxon>Bacteria</taxon>
        <taxon>Pseudomonadati</taxon>
        <taxon>Bacteroidota</taxon>
        <taxon>Sphingobacteriia</taxon>
        <taxon>Sphingobacteriales</taxon>
        <taxon>Sphingobacteriaceae</taxon>
        <taxon>Sphingobacterium</taxon>
    </lineage>
</organism>
<dbReference type="EMBL" id="FXAU01000007">
    <property type="protein sequence ID" value="SMG47782.1"/>
    <property type="molecule type" value="Genomic_DNA"/>
</dbReference>
<reference evidence="4 5" key="1">
    <citation type="submission" date="2017-04" db="EMBL/GenBank/DDBJ databases">
        <authorList>
            <person name="Afonso C.L."/>
            <person name="Miller P.J."/>
            <person name="Scott M.A."/>
            <person name="Spackman E."/>
            <person name="Goraichik I."/>
            <person name="Dimitrov K.M."/>
            <person name="Suarez D.L."/>
            <person name="Swayne D.E."/>
        </authorList>
    </citation>
    <scope>NUCLEOTIDE SEQUENCE [LARGE SCALE GENOMIC DNA]</scope>
    <source>
        <strain evidence="4 5">DSM 22418</strain>
    </source>
</reference>